<dbReference type="Pfam" id="PF00876">
    <property type="entry name" value="Innexin"/>
    <property type="match status" value="1"/>
</dbReference>
<organism evidence="10 11">
    <name type="scientific">Pinctada imbricata</name>
    <name type="common">Atlantic pearl-oyster</name>
    <name type="synonym">Pinctada martensii</name>
    <dbReference type="NCBI Taxonomy" id="66713"/>
    <lineage>
        <taxon>Eukaryota</taxon>
        <taxon>Metazoa</taxon>
        <taxon>Spiralia</taxon>
        <taxon>Lophotrochozoa</taxon>
        <taxon>Mollusca</taxon>
        <taxon>Bivalvia</taxon>
        <taxon>Autobranchia</taxon>
        <taxon>Pteriomorphia</taxon>
        <taxon>Pterioida</taxon>
        <taxon>Pterioidea</taxon>
        <taxon>Pteriidae</taxon>
        <taxon>Pinctada</taxon>
    </lineage>
</organism>
<dbReference type="PRINTS" id="PR01262">
    <property type="entry name" value="INNEXIN"/>
</dbReference>
<evidence type="ECO:0000313" key="10">
    <source>
        <dbReference type="EMBL" id="KAK3082783.1"/>
    </source>
</evidence>
<keyword evidence="5 9" id="KW-1133">Transmembrane helix</keyword>
<comment type="function">
    <text evidence="9">Structural component of the gap junctions.</text>
</comment>
<evidence type="ECO:0000256" key="6">
    <source>
        <dbReference type="ARBA" id="ARBA00023065"/>
    </source>
</evidence>
<proteinExistence type="inferred from homology"/>
<keyword evidence="2 9" id="KW-0813">Transport</keyword>
<keyword evidence="6 9" id="KW-0406">Ion transport</keyword>
<evidence type="ECO:0000313" key="11">
    <source>
        <dbReference type="Proteomes" id="UP001186944"/>
    </source>
</evidence>
<dbReference type="PANTHER" id="PTHR11893">
    <property type="entry name" value="INNEXIN"/>
    <property type="match status" value="1"/>
</dbReference>
<evidence type="ECO:0000256" key="2">
    <source>
        <dbReference type="ARBA" id="ARBA00022448"/>
    </source>
</evidence>
<reference evidence="10" key="1">
    <citation type="submission" date="2019-08" db="EMBL/GenBank/DDBJ databases">
        <title>The improved chromosome-level genome for the pearl oyster Pinctada fucata martensii using PacBio sequencing and Hi-C.</title>
        <authorList>
            <person name="Zheng Z."/>
        </authorList>
    </citation>
    <scope>NUCLEOTIDE SEQUENCE</scope>
    <source>
        <strain evidence="10">ZZ-2019</strain>
        <tissue evidence="10">Adductor muscle</tissue>
    </source>
</reference>
<keyword evidence="3" id="KW-1003">Cell membrane</keyword>
<sequence length="427" mass="51008">MVIFFLSSLDSFLGPIGKYEGLRTVYDDTVLDRMAHYYTVIILCFYTMFSVTEEFLCEPIKCWFPEEFSESEENFAHYVCWVSNTYYIPFSKPVPPQFEPRRQHEITYYQWVPMVMLIMAFCFKFPRHLWKYMAQKSGVDVKRMLEMTVDTMDASTQDRETNIKHVAMYIDSWCSGVNTYRGGIFALTREKYQRKFETGYGRHYGNYLVTLALTIKFLYLLNAILQLFFLNEFLGGNDFYVYGYEVIYHVFIQGKWPGTHRFPTVTLCDFDLRQITNVQRFTLQCVLPVNFFNEKFFIFLWFWISLVVICSAINFIRAIFLILHSEQKVFFTRKYLLMNFPYDEKNYHMNKLVRKFTENHLRQDGIFLLKLVSDNSSTVFVSDVVMQLWELYLKRIYKSRLDKRKQCNGKKSVTVYLAEPSVYESCV</sequence>
<evidence type="ECO:0000256" key="7">
    <source>
        <dbReference type="ARBA" id="ARBA00023136"/>
    </source>
</evidence>
<accession>A0AA88XDN0</accession>
<evidence type="ECO:0000256" key="1">
    <source>
        <dbReference type="ARBA" id="ARBA00004651"/>
    </source>
</evidence>
<evidence type="ECO:0000256" key="5">
    <source>
        <dbReference type="ARBA" id="ARBA00022989"/>
    </source>
</evidence>
<protein>
    <recommendedName>
        <fullName evidence="9">Innexin</fullName>
    </recommendedName>
</protein>
<evidence type="ECO:0000256" key="4">
    <source>
        <dbReference type="ARBA" id="ARBA00022692"/>
    </source>
</evidence>
<comment type="caution">
    <text evidence="10">The sequence shown here is derived from an EMBL/GenBank/DDBJ whole genome shotgun (WGS) entry which is preliminary data.</text>
</comment>
<dbReference type="Proteomes" id="UP001186944">
    <property type="component" value="Unassembled WGS sequence"/>
</dbReference>
<feature type="transmembrane region" description="Helical" evidence="9">
    <location>
        <begin position="204"/>
        <end position="229"/>
    </location>
</feature>
<keyword evidence="4 9" id="KW-0812">Transmembrane</keyword>
<keyword evidence="11" id="KW-1185">Reference proteome</keyword>
<feature type="transmembrane region" description="Helical" evidence="9">
    <location>
        <begin position="296"/>
        <end position="323"/>
    </location>
</feature>
<comment type="similarity">
    <text evidence="9">Belongs to the pannexin family.</text>
</comment>
<dbReference type="GO" id="GO:0005886">
    <property type="term" value="C:plasma membrane"/>
    <property type="evidence" value="ECO:0007669"/>
    <property type="project" value="UniProtKB-SubCell"/>
</dbReference>
<evidence type="ECO:0000256" key="9">
    <source>
        <dbReference type="RuleBase" id="RU010713"/>
    </source>
</evidence>
<feature type="transmembrane region" description="Helical" evidence="9">
    <location>
        <begin position="108"/>
        <end position="126"/>
    </location>
</feature>
<keyword evidence="7 9" id="KW-0472">Membrane</keyword>
<comment type="subcellular location">
    <subcellularLocation>
        <location evidence="1 9">Cell membrane</location>
        <topology evidence="1 9">Multi-pass membrane protein</topology>
    </subcellularLocation>
</comment>
<dbReference type="PANTHER" id="PTHR11893:SF36">
    <property type="entry name" value="INNEXIN-5"/>
    <property type="match status" value="1"/>
</dbReference>
<comment type="caution">
    <text evidence="9">Lacks conserved residue(s) required for the propagation of feature annotation.</text>
</comment>
<dbReference type="EMBL" id="VSWD01000014">
    <property type="protein sequence ID" value="KAK3082783.1"/>
    <property type="molecule type" value="Genomic_DNA"/>
</dbReference>
<keyword evidence="8 9" id="KW-0407">Ion channel</keyword>
<name>A0AA88XDN0_PINIB</name>
<gene>
    <name evidence="9" type="primary">inx</name>
    <name evidence="10" type="ORF">FSP39_005191</name>
</gene>
<dbReference type="GO" id="GO:0034220">
    <property type="term" value="P:monoatomic ion transmembrane transport"/>
    <property type="evidence" value="ECO:0007669"/>
    <property type="project" value="UniProtKB-KW"/>
</dbReference>
<evidence type="ECO:0000256" key="8">
    <source>
        <dbReference type="ARBA" id="ARBA00023303"/>
    </source>
</evidence>
<dbReference type="GO" id="GO:0005921">
    <property type="term" value="C:gap junction"/>
    <property type="evidence" value="ECO:0007669"/>
    <property type="project" value="UniProtKB-UniRule"/>
</dbReference>
<evidence type="ECO:0000256" key="3">
    <source>
        <dbReference type="ARBA" id="ARBA00022475"/>
    </source>
</evidence>
<dbReference type="InterPro" id="IPR000990">
    <property type="entry name" value="Innexin"/>
</dbReference>
<dbReference type="PROSITE" id="PS51013">
    <property type="entry name" value="PANNEXIN"/>
    <property type="match status" value="1"/>
</dbReference>
<dbReference type="AlphaFoldDB" id="A0AA88XDN0"/>